<dbReference type="InterPro" id="IPR018392">
    <property type="entry name" value="LysM"/>
</dbReference>
<keyword evidence="1" id="KW-0472">Membrane</keyword>
<dbReference type="EMBL" id="WHWC01000011">
    <property type="protein sequence ID" value="KAG8374135.1"/>
    <property type="molecule type" value="Genomic_DNA"/>
</dbReference>
<organism evidence="2 3">
    <name type="scientific">Buddleja alternifolia</name>
    <dbReference type="NCBI Taxonomy" id="168488"/>
    <lineage>
        <taxon>Eukaryota</taxon>
        <taxon>Viridiplantae</taxon>
        <taxon>Streptophyta</taxon>
        <taxon>Embryophyta</taxon>
        <taxon>Tracheophyta</taxon>
        <taxon>Spermatophyta</taxon>
        <taxon>Magnoliopsida</taxon>
        <taxon>eudicotyledons</taxon>
        <taxon>Gunneridae</taxon>
        <taxon>Pentapetalae</taxon>
        <taxon>asterids</taxon>
        <taxon>lamiids</taxon>
        <taxon>Lamiales</taxon>
        <taxon>Scrophulariaceae</taxon>
        <taxon>Buddlejeae</taxon>
        <taxon>Buddleja</taxon>
    </lineage>
</organism>
<keyword evidence="3" id="KW-1185">Reference proteome</keyword>
<reference evidence="2" key="1">
    <citation type="submission" date="2019-10" db="EMBL/GenBank/DDBJ databases">
        <authorList>
            <person name="Zhang R."/>
            <person name="Pan Y."/>
            <person name="Wang J."/>
            <person name="Ma R."/>
            <person name="Yu S."/>
        </authorList>
    </citation>
    <scope>NUCLEOTIDE SEQUENCE</scope>
    <source>
        <strain evidence="2">LA-IB0</strain>
        <tissue evidence="2">Leaf</tissue>
    </source>
</reference>
<protein>
    <recommendedName>
        <fullName evidence="4">LysM domain-containing protein</fullName>
    </recommendedName>
</protein>
<keyword evidence="1" id="KW-0812">Transmembrane</keyword>
<evidence type="ECO:0000313" key="3">
    <source>
        <dbReference type="Proteomes" id="UP000826271"/>
    </source>
</evidence>
<dbReference type="PANTHER" id="PTHR33648">
    <property type="entry name" value="EMBRYO SAC 1"/>
    <property type="match status" value="1"/>
</dbReference>
<evidence type="ECO:0008006" key="4">
    <source>
        <dbReference type="Google" id="ProtNLM"/>
    </source>
</evidence>
<sequence length="112" mass="13046">MKAKSSTSSTETISWYIATLLLALLLVFSWCRFVCCRCDSYDSLRDFTTTTYDHMENKRDTERPCDEYYVVGEGETLHSIMHKCKDPYIVEENPHIHHADEIFPGLVIKLYA</sequence>
<gene>
    <name evidence="2" type="ORF">BUALT_Bualt11G0099400</name>
</gene>
<comment type="caution">
    <text evidence="2">The sequence shown here is derived from an EMBL/GenBank/DDBJ whole genome shotgun (WGS) entry which is preliminary data.</text>
</comment>
<proteinExistence type="predicted"/>
<accession>A0AAV6WYN4</accession>
<dbReference type="InterPro" id="IPR036779">
    <property type="entry name" value="LysM_dom_sf"/>
</dbReference>
<evidence type="ECO:0000313" key="2">
    <source>
        <dbReference type="EMBL" id="KAG8374135.1"/>
    </source>
</evidence>
<dbReference type="Gene3D" id="3.10.350.10">
    <property type="entry name" value="LysM domain"/>
    <property type="match status" value="1"/>
</dbReference>
<dbReference type="CDD" id="cd00118">
    <property type="entry name" value="LysM"/>
    <property type="match status" value="1"/>
</dbReference>
<dbReference type="PANTHER" id="PTHR33648:SF15">
    <property type="entry name" value="OS04G0572800 PROTEIN"/>
    <property type="match status" value="1"/>
</dbReference>
<dbReference type="Proteomes" id="UP000826271">
    <property type="component" value="Unassembled WGS sequence"/>
</dbReference>
<dbReference type="AlphaFoldDB" id="A0AAV6WYN4"/>
<feature type="transmembrane region" description="Helical" evidence="1">
    <location>
        <begin position="12"/>
        <end position="30"/>
    </location>
</feature>
<keyword evidence="1" id="KW-1133">Transmembrane helix</keyword>
<evidence type="ECO:0000256" key="1">
    <source>
        <dbReference type="SAM" id="Phobius"/>
    </source>
</evidence>
<name>A0AAV6WYN4_9LAMI</name>